<keyword evidence="4 6" id="KW-1133">Transmembrane helix</keyword>
<protein>
    <recommendedName>
        <fullName evidence="6">Probable membrane transporter protein</fullName>
    </recommendedName>
</protein>
<proteinExistence type="inferred from homology"/>
<dbReference type="Proteomes" id="UP000649151">
    <property type="component" value="Unassembled WGS sequence"/>
</dbReference>
<dbReference type="InterPro" id="IPR002781">
    <property type="entry name" value="TM_pro_TauE-like"/>
</dbReference>
<name>A0ABR7IRT4_9CLOT</name>
<accession>A0ABR7IRT4</accession>
<evidence type="ECO:0000256" key="6">
    <source>
        <dbReference type="RuleBase" id="RU363041"/>
    </source>
</evidence>
<keyword evidence="3 6" id="KW-0812">Transmembrane</keyword>
<keyword evidence="8" id="KW-1185">Reference proteome</keyword>
<evidence type="ECO:0000256" key="5">
    <source>
        <dbReference type="ARBA" id="ARBA00023136"/>
    </source>
</evidence>
<evidence type="ECO:0000256" key="3">
    <source>
        <dbReference type="ARBA" id="ARBA00022692"/>
    </source>
</evidence>
<feature type="transmembrane region" description="Helical" evidence="6">
    <location>
        <begin position="96"/>
        <end position="115"/>
    </location>
</feature>
<dbReference type="Pfam" id="PF01925">
    <property type="entry name" value="TauE"/>
    <property type="match status" value="1"/>
</dbReference>
<dbReference type="InterPro" id="IPR051598">
    <property type="entry name" value="TSUP/Inactive_protease-like"/>
</dbReference>
<dbReference type="RefSeq" id="WP_069987323.1">
    <property type="nucleotide sequence ID" value="NZ_JACOQK010000001.1"/>
</dbReference>
<feature type="transmembrane region" description="Helical" evidence="6">
    <location>
        <begin position="45"/>
        <end position="62"/>
    </location>
</feature>
<evidence type="ECO:0000313" key="8">
    <source>
        <dbReference type="Proteomes" id="UP000649151"/>
    </source>
</evidence>
<organism evidence="7 8">
    <name type="scientific">Clostridium facile</name>
    <dbReference type="NCBI Taxonomy" id="2763035"/>
    <lineage>
        <taxon>Bacteria</taxon>
        <taxon>Bacillati</taxon>
        <taxon>Bacillota</taxon>
        <taxon>Clostridia</taxon>
        <taxon>Eubacteriales</taxon>
        <taxon>Clostridiaceae</taxon>
        <taxon>Clostridium</taxon>
    </lineage>
</organism>
<gene>
    <name evidence="7" type="ORF">H8Z77_07515</name>
</gene>
<comment type="caution">
    <text evidence="7">The sequence shown here is derived from an EMBL/GenBank/DDBJ whole genome shotgun (WGS) entry which is preliminary data.</text>
</comment>
<comment type="subcellular location">
    <subcellularLocation>
        <location evidence="6">Cell membrane</location>
        <topology evidence="6">Multi-pass membrane protein</topology>
    </subcellularLocation>
    <subcellularLocation>
        <location evidence="1">Membrane</location>
        <topology evidence="1">Multi-pass membrane protein</topology>
    </subcellularLocation>
</comment>
<evidence type="ECO:0000256" key="1">
    <source>
        <dbReference type="ARBA" id="ARBA00004141"/>
    </source>
</evidence>
<evidence type="ECO:0000256" key="4">
    <source>
        <dbReference type="ARBA" id="ARBA00022989"/>
    </source>
</evidence>
<comment type="similarity">
    <text evidence="2 6">Belongs to the 4-toluene sulfonate uptake permease (TSUP) (TC 2.A.102) family.</text>
</comment>
<keyword evidence="6" id="KW-1003">Cell membrane</keyword>
<feature type="transmembrane region" description="Helical" evidence="6">
    <location>
        <begin position="69"/>
        <end position="90"/>
    </location>
</feature>
<dbReference type="PANTHER" id="PTHR43701">
    <property type="entry name" value="MEMBRANE TRANSPORTER PROTEIN MJ0441-RELATED"/>
    <property type="match status" value="1"/>
</dbReference>
<sequence length="116" mass="12219">MKKHFFCLTGAIAGLLNGLFGAGGGVAVVPLLEHAGIDTKKSHATSIAIIAPLSLISSLLYFQNGSIDFSLAWSYLPYGFAGALAGSLFMKKIPTAILKRCFGAVMVISAIRLFLK</sequence>
<keyword evidence="5 6" id="KW-0472">Membrane</keyword>
<evidence type="ECO:0000313" key="7">
    <source>
        <dbReference type="EMBL" id="MBC5787864.1"/>
    </source>
</evidence>
<reference evidence="7 8" key="1">
    <citation type="submission" date="2020-08" db="EMBL/GenBank/DDBJ databases">
        <title>Genome public.</title>
        <authorList>
            <person name="Liu C."/>
            <person name="Sun Q."/>
        </authorList>
    </citation>
    <scope>NUCLEOTIDE SEQUENCE [LARGE SCALE GENOMIC DNA]</scope>
    <source>
        <strain evidence="7 8">NSJ-27</strain>
    </source>
</reference>
<dbReference type="EMBL" id="JACOQK010000001">
    <property type="protein sequence ID" value="MBC5787864.1"/>
    <property type="molecule type" value="Genomic_DNA"/>
</dbReference>
<dbReference type="PANTHER" id="PTHR43701:SF2">
    <property type="entry name" value="MEMBRANE TRANSPORTER PROTEIN YJNA-RELATED"/>
    <property type="match status" value="1"/>
</dbReference>
<evidence type="ECO:0000256" key="2">
    <source>
        <dbReference type="ARBA" id="ARBA00009142"/>
    </source>
</evidence>